<feature type="repeat" description="ANK" evidence="3">
    <location>
        <begin position="777"/>
        <end position="799"/>
    </location>
</feature>
<dbReference type="PROSITE" id="PS50297">
    <property type="entry name" value="ANK_REP_REGION"/>
    <property type="match status" value="3"/>
</dbReference>
<feature type="compositionally biased region" description="Basic and acidic residues" evidence="4">
    <location>
        <begin position="200"/>
        <end position="210"/>
    </location>
</feature>
<evidence type="ECO:0000259" key="5">
    <source>
        <dbReference type="PROSITE" id="PS50175"/>
    </source>
</evidence>
<feature type="domain" description="Peptidase A2" evidence="5">
    <location>
        <begin position="928"/>
        <end position="955"/>
    </location>
</feature>
<dbReference type="PANTHER" id="PTHR16461">
    <property type="entry name" value="TOLL-INTERACTING PROTEIN"/>
    <property type="match status" value="1"/>
</dbReference>
<dbReference type="InterPro" id="IPR009060">
    <property type="entry name" value="UBA-like_sf"/>
</dbReference>
<evidence type="ECO:0000259" key="8">
    <source>
        <dbReference type="PROSITE" id="PS51704"/>
    </source>
</evidence>
<dbReference type="InterPro" id="IPR030395">
    <property type="entry name" value="GP_PDE_dom"/>
</dbReference>
<organism evidence="9 10">
    <name type="scientific">Thermothielavioides terrestris</name>
    <dbReference type="NCBI Taxonomy" id="2587410"/>
    <lineage>
        <taxon>Eukaryota</taxon>
        <taxon>Fungi</taxon>
        <taxon>Dikarya</taxon>
        <taxon>Ascomycota</taxon>
        <taxon>Pezizomycotina</taxon>
        <taxon>Sordariomycetes</taxon>
        <taxon>Sordariomycetidae</taxon>
        <taxon>Sordariales</taxon>
        <taxon>Chaetomiaceae</taxon>
        <taxon>Thermothielavioides</taxon>
    </lineage>
</organism>
<dbReference type="Pfam" id="PF12796">
    <property type="entry name" value="Ank_2"/>
    <property type="match status" value="3"/>
</dbReference>
<dbReference type="GO" id="GO:0005737">
    <property type="term" value="C:cytoplasm"/>
    <property type="evidence" value="ECO:0007669"/>
    <property type="project" value="TreeGrafter"/>
</dbReference>
<feature type="region of interest" description="Disordered" evidence="4">
    <location>
        <begin position="1"/>
        <end position="82"/>
    </location>
</feature>
<dbReference type="SUPFAM" id="SSF46934">
    <property type="entry name" value="UBA-like"/>
    <property type="match status" value="1"/>
</dbReference>
<feature type="region of interest" description="Disordered" evidence="4">
    <location>
        <begin position="241"/>
        <end position="411"/>
    </location>
</feature>
<dbReference type="PROSITE" id="PS50088">
    <property type="entry name" value="ANK_REPEAT"/>
    <property type="match status" value="4"/>
</dbReference>
<dbReference type="PROSITE" id="PS51140">
    <property type="entry name" value="CUE"/>
    <property type="match status" value="1"/>
</dbReference>
<keyword evidence="1" id="KW-0677">Repeat</keyword>
<dbReference type="InterPro" id="IPR001995">
    <property type="entry name" value="Peptidase_A2_cat"/>
</dbReference>
<dbReference type="GO" id="GO:0031624">
    <property type="term" value="F:ubiquitin conjugating enzyme binding"/>
    <property type="evidence" value="ECO:0007669"/>
    <property type="project" value="TreeGrafter"/>
</dbReference>
<feature type="compositionally biased region" description="Basic and acidic residues" evidence="4">
    <location>
        <begin position="393"/>
        <end position="411"/>
    </location>
</feature>
<dbReference type="InterPro" id="IPR036770">
    <property type="entry name" value="Ankyrin_rpt-contain_sf"/>
</dbReference>
<evidence type="ECO:0000256" key="3">
    <source>
        <dbReference type="PROSITE-ProRule" id="PRU00023"/>
    </source>
</evidence>
<dbReference type="GO" id="GO:0043130">
    <property type="term" value="F:ubiquitin binding"/>
    <property type="evidence" value="ECO:0007669"/>
    <property type="project" value="InterPro"/>
</dbReference>
<feature type="region of interest" description="Disordered" evidence="4">
    <location>
        <begin position="168"/>
        <end position="210"/>
    </location>
</feature>
<feature type="repeat" description="ANK" evidence="3">
    <location>
        <begin position="876"/>
        <end position="909"/>
    </location>
</feature>
<dbReference type="Gene3D" id="1.10.8.10">
    <property type="entry name" value="DNA helicase RuvA subunit, C-terminal domain"/>
    <property type="match status" value="1"/>
</dbReference>
<dbReference type="Proteomes" id="UP000289323">
    <property type="component" value="Unassembled WGS sequence"/>
</dbReference>
<feature type="domain" description="GP-PDE" evidence="8">
    <location>
        <begin position="1157"/>
        <end position="1464"/>
    </location>
</feature>
<dbReference type="Gene3D" id="1.25.40.20">
    <property type="entry name" value="Ankyrin repeat-containing domain"/>
    <property type="match status" value="1"/>
</dbReference>
<dbReference type="Pfam" id="PF03105">
    <property type="entry name" value="SPX"/>
    <property type="match status" value="1"/>
</dbReference>
<dbReference type="CDD" id="cd14483">
    <property type="entry name" value="SPX_PHO81_NUC-2_like"/>
    <property type="match status" value="1"/>
</dbReference>
<evidence type="ECO:0000256" key="4">
    <source>
        <dbReference type="SAM" id="MobiDB-lite"/>
    </source>
</evidence>
<evidence type="ECO:0000259" key="7">
    <source>
        <dbReference type="PROSITE" id="PS51382"/>
    </source>
</evidence>
<dbReference type="EMBL" id="OUUZ01000019">
    <property type="protein sequence ID" value="SPQ27642.1"/>
    <property type="molecule type" value="Genomic_DNA"/>
</dbReference>
<feature type="domain" description="SPX" evidence="7">
    <location>
        <begin position="444"/>
        <end position="609"/>
    </location>
</feature>
<dbReference type="InterPro" id="IPR004331">
    <property type="entry name" value="SPX_dom"/>
</dbReference>
<dbReference type="PROSITE" id="PS50175">
    <property type="entry name" value="ASP_PROT_RETROV"/>
    <property type="match status" value="1"/>
</dbReference>
<evidence type="ECO:0000256" key="1">
    <source>
        <dbReference type="ARBA" id="ARBA00022737"/>
    </source>
</evidence>
<dbReference type="InterPro" id="IPR057506">
    <property type="entry name" value="C2_GPCPD1"/>
</dbReference>
<reference evidence="9 10" key="1">
    <citation type="submission" date="2018-04" db="EMBL/GenBank/DDBJ databases">
        <authorList>
            <person name="Huttner S."/>
            <person name="Dainat J."/>
        </authorList>
    </citation>
    <scope>NUCLEOTIDE SEQUENCE [LARGE SCALE GENOMIC DNA]</scope>
</reference>
<dbReference type="GO" id="GO:0006629">
    <property type="term" value="P:lipid metabolic process"/>
    <property type="evidence" value="ECO:0007669"/>
    <property type="project" value="InterPro"/>
</dbReference>
<dbReference type="InterPro" id="IPR003892">
    <property type="entry name" value="CUE"/>
</dbReference>
<dbReference type="FunFam" id="1.10.8.10:FF:000064">
    <property type="entry name" value="Similar to CUE domain-containing protein"/>
    <property type="match status" value="1"/>
</dbReference>
<protein>
    <submittedName>
        <fullName evidence="9">0bb205ac-2cbc-4b68-acff-aa6be8f91c68</fullName>
    </submittedName>
</protein>
<feature type="repeat" description="ANK" evidence="3">
    <location>
        <begin position="844"/>
        <end position="871"/>
    </location>
</feature>
<dbReference type="PROSITE" id="PS51382">
    <property type="entry name" value="SPX"/>
    <property type="match status" value="1"/>
</dbReference>
<dbReference type="GO" id="GO:0004190">
    <property type="term" value="F:aspartic-type endopeptidase activity"/>
    <property type="evidence" value="ECO:0007669"/>
    <property type="project" value="InterPro"/>
</dbReference>
<feature type="compositionally biased region" description="Low complexity" evidence="4">
    <location>
        <begin position="39"/>
        <end position="64"/>
    </location>
</feature>
<dbReference type="PROSITE" id="PS51704">
    <property type="entry name" value="GP_PDE"/>
    <property type="match status" value="1"/>
</dbReference>
<feature type="region of interest" description="Disordered" evidence="4">
    <location>
        <begin position="120"/>
        <end position="150"/>
    </location>
</feature>
<evidence type="ECO:0000256" key="2">
    <source>
        <dbReference type="ARBA" id="ARBA00023043"/>
    </source>
</evidence>
<evidence type="ECO:0000259" key="6">
    <source>
        <dbReference type="PROSITE" id="PS51140"/>
    </source>
</evidence>
<evidence type="ECO:0000313" key="9">
    <source>
        <dbReference type="EMBL" id="SPQ27642.1"/>
    </source>
</evidence>
<feature type="compositionally biased region" description="Basic and acidic residues" evidence="4">
    <location>
        <begin position="270"/>
        <end position="279"/>
    </location>
</feature>
<feature type="repeat" description="ANK" evidence="3">
    <location>
        <begin position="911"/>
        <end position="943"/>
    </location>
</feature>
<evidence type="ECO:0000313" key="10">
    <source>
        <dbReference type="Proteomes" id="UP000289323"/>
    </source>
</evidence>
<proteinExistence type="predicted"/>
<dbReference type="Gene3D" id="3.20.20.190">
    <property type="entry name" value="Phosphatidylinositol (PI) phosphodiesterase"/>
    <property type="match status" value="1"/>
</dbReference>
<dbReference type="SMART" id="SM00546">
    <property type="entry name" value="CUE"/>
    <property type="match status" value="1"/>
</dbReference>
<sequence>MSAEATKAALVPESPTTARPLEMDDDDVLEPGTFGADDAAASAAAAKSSPTTPNTATAPATGSSDVPPPKPPRPLTEAQKNQQMLKEAFPSVDDAVIKAVLTASGGRIEAAFNALLEMTDPEAAERDRPPPPPPRPVADPVGPTSTDPLQLEADERYARQLAEHYESVGAYEARTANRDYRGGGRVPRGRQQTGLSPADDGEREHSFIDDDLPVIKESLRKGFMETQAKVNTWFTNLKKKIDEQFDDEDERPDQGRSSFMGRPTRNQARRSADYDRYDADPELLSDDFAGMKFHSDGTPIQNQRPGGSNPNFFRPPPPSKSPKPSDGRKVSFRDTVEDIDAYNASPKIPPKDAGAPGPGGAAKTSKWQPLSAVEPSPIAENDPFSLGDSDDEREVKDRTAGSREIRMEDTERLRQATADAMADSLVDVDKSKPATGSGTGNAAKKFGKHIQKRQLEVPEYAASFVNYKGLKKLIKKLSATPVLPAQNDAAEGAAGRPTDSQAALQANKATFFFQLERELEKVNAFYLQKEAELKVRLKTLLDKKKVLESRHGISRRSAKFTTLQEGFQQFANDLNKLQQFVEINGTAFSKILKKWDKTSKSKTKELYLSRAVEVQPFFNATVISELSDQATTSLQELGAWADGDNVTFESRPEHVVSSQHLLGTDEGDADTLLLDTVLSGNLESLRDLLGRMRATAEPNTPVDSLLMERLTRTFLAAINGAPSEALQLLLETGLVDIQSEDDINERNCLHQAAIYGSSFVLQYGLAKGVAVDRTDVYGRVPLHYASMHGRLDMIETLLSAAPQTINLIDHDNYTPLIHCIVHKHLECVERLLQRSARLDPVSDTDHVPLNLACEHGSLAIAELLLKHGAKILPDAEGLYPQHLVARSGQTPELLLLLKNYGANLDQIDKLYGWTPLVHAASEGNVPCLQALLDVGADPNILDEKELPAMYYAAWEGHLECMKLLTPFNKGRKPSPPEPHNPGPLSLMLGSSAPMPMSLDTDAIPELELPPPIIPLRRYGHNFLDTKTVVQLSFGADGEEPLVFLHDSKYPAARLTISSKGFDVIPKNIMLPFHEDTRLVSFQIDSFDSFTLDFDVFPAYGAKVIAKTVALPNTFRALLNSNTGSCCLPLFDARLRAIGQLTFHAQIIKPFQGKPLEITDFETYWKATSQVDAATMTPAMRSSTFVTGSSLSGDFVRIYVQHTSDGVPVLWPQWTVSCGGIDIPVSRLTLAQFRTATGSGPHSPLPVDDIAAVHRILATSGGVTLHDALTLLPRGMHVNIQVLYPSAEERARLALKGFGLSADLNAYVDAVLGVVFDHARAQRAQGQGPEAVRSVVFSSYNESVCTALNWKQPNFPVFLCNNLGAQPQEGQGGELQHRASSIKDAVRTAQSNNFMGLICCERLLDMVPALVDAIKSHGLALVVDKSGSCLKAPEVSSPLADPFPRLPKGIDGVLKGNGVLRFNESIDV</sequence>
<dbReference type="GO" id="GO:0008081">
    <property type="term" value="F:phosphoric diester hydrolase activity"/>
    <property type="evidence" value="ECO:0007669"/>
    <property type="project" value="InterPro"/>
</dbReference>
<name>A0A3S4CCU5_9PEZI</name>
<dbReference type="PANTHER" id="PTHR16461:SF5">
    <property type="entry name" value="TOLL-INTERACTING PROTEIN"/>
    <property type="match status" value="1"/>
</dbReference>
<dbReference type="InterPro" id="IPR002110">
    <property type="entry name" value="Ankyrin_rpt"/>
</dbReference>
<accession>A0A3S4CCU5</accession>
<keyword evidence="2 3" id="KW-0040">ANK repeat</keyword>
<feature type="domain" description="CUE" evidence="6">
    <location>
        <begin position="77"/>
        <end position="120"/>
    </location>
</feature>
<gene>
    <name evidence="9" type="ORF">TT172_LOCUS10061</name>
</gene>
<dbReference type="CDD" id="cd14372">
    <property type="entry name" value="CUE_Cue5p_like"/>
    <property type="match status" value="1"/>
</dbReference>
<dbReference type="SUPFAM" id="SSF51695">
    <property type="entry name" value="PLC-like phosphodiesterases"/>
    <property type="match status" value="1"/>
</dbReference>
<dbReference type="Pfam" id="PF25329">
    <property type="entry name" value="C2_GDE1"/>
    <property type="match status" value="1"/>
</dbReference>
<dbReference type="GO" id="GO:0006511">
    <property type="term" value="P:ubiquitin-dependent protein catabolic process"/>
    <property type="evidence" value="ECO:0007669"/>
    <property type="project" value="TreeGrafter"/>
</dbReference>
<dbReference type="SUPFAM" id="SSF48403">
    <property type="entry name" value="Ankyrin repeat"/>
    <property type="match status" value="1"/>
</dbReference>
<dbReference type="SMART" id="SM00248">
    <property type="entry name" value="ANK"/>
    <property type="match status" value="8"/>
</dbReference>
<dbReference type="InterPro" id="IPR017946">
    <property type="entry name" value="PLC-like_Pdiesterase_TIM-brl"/>
</dbReference>
<dbReference type="Pfam" id="PF02845">
    <property type="entry name" value="CUE"/>
    <property type="match status" value="1"/>
</dbReference>
<feature type="compositionally biased region" description="Basic and acidic residues" evidence="4">
    <location>
        <begin position="323"/>
        <end position="336"/>
    </location>
</feature>
<dbReference type="InterPro" id="IPR041807">
    <property type="entry name" value="Cue5/Don1_CUE"/>
</dbReference>